<dbReference type="PIRSF" id="PIRSF001400">
    <property type="entry name" value="Enolase"/>
    <property type="match status" value="1"/>
</dbReference>
<reference evidence="13 14" key="1">
    <citation type="submission" date="2022-06" db="EMBL/GenBank/DDBJ databases">
        <title>Rhizosaccharibacter gen. nov. sp. nov. KSS12, endophytic bacteria isolated from sugarcane.</title>
        <authorList>
            <person name="Pitiwittayakul N."/>
        </authorList>
    </citation>
    <scope>NUCLEOTIDE SEQUENCE [LARGE SCALE GENOMIC DNA]</scope>
    <source>
        <strain evidence="13 14">KSS12</strain>
    </source>
</reference>
<comment type="function">
    <text evidence="9 10">Catalyzes the reversible conversion of 2-phosphoglycerate (2-PG) into phosphoenolpyruvate (PEP). It is essential for the degradation of carbohydrates via glycolysis.</text>
</comment>
<gene>
    <name evidence="10 13" type="primary">eno</name>
    <name evidence="13" type="ORF">NFI88_05120</name>
</gene>
<feature type="binding site" evidence="10">
    <location>
        <position position="366"/>
    </location>
    <ligand>
        <name>(2R)-2-phosphoglycerate</name>
        <dbReference type="ChEBI" id="CHEBI:58289"/>
    </ligand>
</feature>
<dbReference type="SFLD" id="SFLDS00001">
    <property type="entry name" value="Enolase"/>
    <property type="match status" value="1"/>
</dbReference>
<dbReference type="SFLD" id="SFLDF00002">
    <property type="entry name" value="enolase"/>
    <property type="match status" value="1"/>
</dbReference>
<feature type="domain" description="Enolase N-terminal" evidence="12">
    <location>
        <begin position="4"/>
        <end position="134"/>
    </location>
</feature>
<evidence type="ECO:0000256" key="9">
    <source>
        <dbReference type="ARBA" id="ARBA00045763"/>
    </source>
</evidence>
<evidence type="ECO:0000313" key="13">
    <source>
        <dbReference type="EMBL" id="MCQ8240222.1"/>
    </source>
</evidence>
<evidence type="ECO:0000256" key="2">
    <source>
        <dbReference type="ARBA" id="ARBA00009604"/>
    </source>
</evidence>
<dbReference type="InterPro" id="IPR036849">
    <property type="entry name" value="Enolase-like_C_sf"/>
</dbReference>
<keyword evidence="5 10" id="KW-0964">Secreted</keyword>
<evidence type="ECO:0000256" key="8">
    <source>
        <dbReference type="ARBA" id="ARBA00023239"/>
    </source>
</evidence>
<protein>
    <recommendedName>
        <fullName evidence="4 10">Enolase</fullName>
        <ecNumber evidence="3 10">4.2.1.11</ecNumber>
    </recommendedName>
    <alternativeName>
        <fullName evidence="10">2-phospho-D-glycerate hydro-lyase</fullName>
    </alternativeName>
    <alternativeName>
        <fullName evidence="10">2-phosphoglycerate dehydratase</fullName>
    </alternativeName>
</protein>
<feature type="binding site" evidence="10">
    <location>
        <position position="388"/>
    </location>
    <ligand>
        <name>(2R)-2-phosphoglycerate</name>
        <dbReference type="ChEBI" id="CHEBI:58289"/>
    </ligand>
</feature>
<proteinExistence type="inferred from homology"/>
<dbReference type="PANTHER" id="PTHR11902:SF1">
    <property type="entry name" value="ENOLASE"/>
    <property type="match status" value="1"/>
</dbReference>
<keyword evidence="14" id="KW-1185">Reference proteome</keyword>
<feature type="active site" description="Proton acceptor" evidence="10">
    <location>
        <position position="337"/>
    </location>
</feature>
<dbReference type="EC" id="4.2.1.11" evidence="3 10"/>
<dbReference type="PROSITE" id="PS00164">
    <property type="entry name" value="ENOLASE"/>
    <property type="match status" value="1"/>
</dbReference>
<dbReference type="NCBIfam" id="TIGR01060">
    <property type="entry name" value="eno"/>
    <property type="match status" value="1"/>
</dbReference>
<dbReference type="SMART" id="SM01192">
    <property type="entry name" value="Enolase_C"/>
    <property type="match status" value="1"/>
</dbReference>
<dbReference type="EMBL" id="JAMZEJ010000003">
    <property type="protein sequence ID" value="MCQ8240222.1"/>
    <property type="molecule type" value="Genomic_DNA"/>
</dbReference>
<dbReference type="InterPro" id="IPR020810">
    <property type="entry name" value="Enolase_C"/>
</dbReference>
<evidence type="ECO:0000313" key="14">
    <source>
        <dbReference type="Proteomes" id="UP001524547"/>
    </source>
</evidence>
<comment type="caution">
    <text evidence="13">The sequence shown here is derived from an EMBL/GenBank/DDBJ whole genome shotgun (WGS) entry which is preliminary data.</text>
</comment>
<keyword evidence="10" id="KW-0479">Metal-binding</keyword>
<dbReference type="Gene3D" id="3.20.20.120">
    <property type="entry name" value="Enolase-like C-terminal domain"/>
    <property type="match status" value="1"/>
</dbReference>
<dbReference type="HAMAP" id="MF_00318">
    <property type="entry name" value="Enolase"/>
    <property type="match status" value="1"/>
</dbReference>
<evidence type="ECO:0000256" key="4">
    <source>
        <dbReference type="ARBA" id="ARBA00017068"/>
    </source>
</evidence>
<dbReference type="InterPro" id="IPR020811">
    <property type="entry name" value="Enolase_N"/>
</dbReference>
<dbReference type="RefSeq" id="WP_422918969.1">
    <property type="nucleotide sequence ID" value="NZ_JAMZEJ010000003.1"/>
</dbReference>
<feature type="binding site" evidence="10">
    <location>
        <position position="337"/>
    </location>
    <ligand>
        <name>(2R)-2-phosphoglycerate</name>
        <dbReference type="ChEBI" id="CHEBI:58289"/>
    </ligand>
</feature>
<accession>A0ABT1VWA3</accession>
<dbReference type="Gene3D" id="3.30.390.10">
    <property type="entry name" value="Enolase-like, N-terminal domain"/>
    <property type="match status" value="1"/>
</dbReference>
<feature type="active site" description="Proton donor" evidence="10">
    <location>
        <position position="205"/>
    </location>
</feature>
<dbReference type="Proteomes" id="UP001524547">
    <property type="component" value="Unassembled WGS sequence"/>
</dbReference>
<evidence type="ECO:0000259" key="11">
    <source>
        <dbReference type="SMART" id="SM01192"/>
    </source>
</evidence>
<dbReference type="PRINTS" id="PR00148">
    <property type="entry name" value="ENOLASE"/>
</dbReference>
<dbReference type="SMART" id="SM01193">
    <property type="entry name" value="Enolase_N"/>
    <property type="match status" value="1"/>
</dbReference>
<evidence type="ECO:0000256" key="1">
    <source>
        <dbReference type="ARBA" id="ARBA00005031"/>
    </source>
</evidence>
<comment type="subcellular location">
    <subcellularLocation>
        <location evidence="10">Cytoplasm</location>
    </subcellularLocation>
    <subcellularLocation>
        <location evidence="10">Secreted</location>
    </subcellularLocation>
    <subcellularLocation>
        <location evidence="10">Cell surface</location>
    </subcellularLocation>
    <text evidence="10">Fractions of enolase are present in both the cytoplasm and on the cell surface.</text>
</comment>
<dbReference type="InterPro" id="IPR020809">
    <property type="entry name" value="Enolase_CS"/>
</dbReference>
<evidence type="ECO:0000256" key="6">
    <source>
        <dbReference type="ARBA" id="ARBA00022842"/>
    </source>
</evidence>
<organism evidence="13 14">
    <name type="scientific">Rhizosaccharibacter radicis</name>
    <dbReference type="NCBI Taxonomy" id="2782605"/>
    <lineage>
        <taxon>Bacteria</taxon>
        <taxon>Pseudomonadati</taxon>
        <taxon>Pseudomonadota</taxon>
        <taxon>Alphaproteobacteria</taxon>
        <taxon>Acetobacterales</taxon>
        <taxon>Acetobacteraceae</taxon>
        <taxon>Rhizosaccharibacter</taxon>
    </lineage>
</organism>
<keyword evidence="8 10" id="KW-0456">Lyase</keyword>
<feature type="binding site" evidence="10">
    <location>
        <position position="242"/>
    </location>
    <ligand>
        <name>Mg(2+)</name>
        <dbReference type="ChEBI" id="CHEBI:18420"/>
    </ligand>
</feature>
<feature type="binding site" evidence="10">
    <location>
        <position position="163"/>
    </location>
    <ligand>
        <name>(2R)-2-phosphoglycerate</name>
        <dbReference type="ChEBI" id="CHEBI:58289"/>
    </ligand>
</feature>
<feature type="binding site" evidence="10">
    <location>
        <position position="312"/>
    </location>
    <ligand>
        <name>Mg(2+)</name>
        <dbReference type="ChEBI" id="CHEBI:18420"/>
    </ligand>
</feature>
<keyword evidence="6 10" id="KW-0460">Magnesium</keyword>
<feature type="domain" description="Enolase C-terminal TIM barrel" evidence="11">
    <location>
        <begin position="139"/>
        <end position="425"/>
    </location>
</feature>
<evidence type="ECO:0000256" key="3">
    <source>
        <dbReference type="ARBA" id="ARBA00012058"/>
    </source>
</evidence>
<dbReference type="SFLD" id="SFLDG00178">
    <property type="entry name" value="enolase"/>
    <property type="match status" value="1"/>
</dbReference>
<dbReference type="SUPFAM" id="SSF54826">
    <property type="entry name" value="Enolase N-terminal domain-like"/>
    <property type="match status" value="1"/>
</dbReference>
<dbReference type="SUPFAM" id="SSF51604">
    <property type="entry name" value="Enolase C-terminal domain-like"/>
    <property type="match status" value="1"/>
</dbReference>
<dbReference type="InterPro" id="IPR000941">
    <property type="entry name" value="Enolase"/>
</dbReference>
<evidence type="ECO:0000256" key="7">
    <source>
        <dbReference type="ARBA" id="ARBA00023152"/>
    </source>
</evidence>
<dbReference type="InterPro" id="IPR029017">
    <property type="entry name" value="Enolase-like_N"/>
</dbReference>
<comment type="catalytic activity">
    <reaction evidence="10">
        <text>(2R)-2-phosphoglycerate = phosphoenolpyruvate + H2O</text>
        <dbReference type="Rhea" id="RHEA:10164"/>
        <dbReference type="ChEBI" id="CHEBI:15377"/>
        <dbReference type="ChEBI" id="CHEBI:58289"/>
        <dbReference type="ChEBI" id="CHEBI:58702"/>
        <dbReference type="EC" id="4.2.1.11"/>
    </reaction>
</comment>
<sequence>MSAIVDIVAREILDSRGNPTVEVDVELSSGAKGRAAVPSGASTGAHEAVELRDGDKGRYGGKGVLKALEFVEGEIAEALAGVESYDQVSIDNALIELDGTPNKARLGANAILAVSLAVAKASAEELQVPLYRYVGGVFARTLPVPMMNIVNGGQHADNPIDIQEFMVQPVGAPTLADAVRWGSEIFAQLKKGLKDAGHNTNVGDEGGFAPGLKSADEALTFITRAVEKAGYRPGEDVTFALDCAATEFYRNGKYELEGEGKSLDSAGMVDYLADLAARYPIVSIEDGCGEDDWEGWAHLTATLGGKLQLVGDDLFVTNPERLRRGIAARTANSILVKVNQIGTLSETLEAVELAHKAGYTAVMSHRSGETEDSTIADLAVATNCGQIKTGSLSRSDRTAKYNQLIRIENELATAGRYAGRTILRS</sequence>
<dbReference type="Pfam" id="PF00113">
    <property type="entry name" value="Enolase_C"/>
    <property type="match status" value="1"/>
</dbReference>
<comment type="cofactor">
    <cofactor evidence="10">
        <name>Mg(2+)</name>
        <dbReference type="ChEBI" id="CHEBI:18420"/>
    </cofactor>
    <text evidence="10">Binds a second Mg(2+) ion via substrate during catalysis.</text>
</comment>
<evidence type="ECO:0000256" key="10">
    <source>
        <dbReference type="HAMAP-Rule" id="MF_00318"/>
    </source>
</evidence>
<dbReference type="Pfam" id="PF03952">
    <property type="entry name" value="Enolase_N"/>
    <property type="match status" value="1"/>
</dbReference>
<dbReference type="GO" id="GO:0004634">
    <property type="term" value="F:phosphopyruvate hydratase activity"/>
    <property type="evidence" value="ECO:0007669"/>
    <property type="project" value="UniProtKB-EC"/>
</dbReference>
<name>A0ABT1VWA3_9PROT</name>
<evidence type="ECO:0000259" key="12">
    <source>
        <dbReference type="SMART" id="SM01193"/>
    </source>
</evidence>
<comment type="similarity">
    <text evidence="2 10">Belongs to the enolase family.</text>
</comment>
<keyword evidence="7 10" id="KW-0324">Glycolysis</keyword>
<comment type="pathway">
    <text evidence="1 10">Carbohydrate degradation; glycolysis; pyruvate from D-glyceraldehyde 3-phosphate: step 4/5.</text>
</comment>
<feature type="binding site" evidence="10">
    <location>
        <position position="367"/>
    </location>
    <ligand>
        <name>(2R)-2-phosphoglycerate</name>
        <dbReference type="ChEBI" id="CHEBI:58289"/>
    </ligand>
</feature>
<keyword evidence="10" id="KW-0963">Cytoplasm</keyword>
<dbReference type="PANTHER" id="PTHR11902">
    <property type="entry name" value="ENOLASE"/>
    <property type="match status" value="1"/>
</dbReference>
<feature type="binding site" evidence="10">
    <location>
        <position position="285"/>
    </location>
    <ligand>
        <name>Mg(2+)</name>
        <dbReference type="ChEBI" id="CHEBI:18420"/>
    </ligand>
</feature>
<evidence type="ECO:0000256" key="5">
    <source>
        <dbReference type="ARBA" id="ARBA00022525"/>
    </source>
</evidence>
<dbReference type="CDD" id="cd03313">
    <property type="entry name" value="enolase"/>
    <property type="match status" value="1"/>
</dbReference>